<organism evidence="1">
    <name type="scientific">Arundo donax</name>
    <name type="common">Giant reed</name>
    <name type="synonym">Donax arundinaceus</name>
    <dbReference type="NCBI Taxonomy" id="35708"/>
    <lineage>
        <taxon>Eukaryota</taxon>
        <taxon>Viridiplantae</taxon>
        <taxon>Streptophyta</taxon>
        <taxon>Embryophyta</taxon>
        <taxon>Tracheophyta</taxon>
        <taxon>Spermatophyta</taxon>
        <taxon>Magnoliopsida</taxon>
        <taxon>Liliopsida</taxon>
        <taxon>Poales</taxon>
        <taxon>Poaceae</taxon>
        <taxon>PACMAD clade</taxon>
        <taxon>Arundinoideae</taxon>
        <taxon>Arundineae</taxon>
        <taxon>Arundo</taxon>
    </lineage>
</organism>
<dbReference type="AlphaFoldDB" id="A0A0A8Z540"/>
<sequence length="24" mass="2728">MINTFLCLYILTSVWVSGALVDLR</sequence>
<name>A0A0A8Z540_ARUDO</name>
<protein>
    <submittedName>
        <fullName evidence="1">Uncharacterized protein</fullName>
    </submittedName>
</protein>
<evidence type="ECO:0000313" key="1">
    <source>
        <dbReference type="EMBL" id="JAD32803.1"/>
    </source>
</evidence>
<dbReference type="EMBL" id="GBRH01265092">
    <property type="protein sequence ID" value="JAD32803.1"/>
    <property type="molecule type" value="Transcribed_RNA"/>
</dbReference>
<proteinExistence type="predicted"/>
<reference evidence="1" key="2">
    <citation type="journal article" date="2015" name="Data Brief">
        <title>Shoot transcriptome of the giant reed, Arundo donax.</title>
        <authorList>
            <person name="Barrero R.A."/>
            <person name="Guerrero F.D."/>
            <person name="Moolhuijzen P."/>
            <person name="Goolsby J.A."/>
            <person name="Tidwell J."/>
            <person name="Bellgard S.E."/>
            <person name="Bellgard M.I."/>
        </authorList>
    </citation>
    <scope>NUCLEOTIDE SEQUENCE</scope>
    <source>
        <tissue evidence="1">Shoot tissue taken approximately 20 cm above the soil surface</tissue>
    </source>
</reference>
<accession>A0A0A8Z540</accession>
<reference evidence="1" key="1">
    <citation type="submission" date="2014-09" db="EMBL/GenBank/DDBJ databases">
        <authorList>
            <person name="Magalhaes I.L.F."/>
            <person name="Oliveira U."/>
            <person name="Santos F.R."/>
            <person name="Vidigal T.H.D.A."/>
            <person name="Brescovit A.D."/>
            <person name="Santos A.J."/>
        </authorList>
    </citation>
    <scope>NUCLEOTIDE SEQUENCE</scope>
    <source>
        <tissue evidence="1">Shoot tissue taken approximately 20 cm above the soil surface</tissue>
    </source>
</reference>